<gene>
    <name evidence="1" type="ORF">S01H4_29054</name>
</gene>
<comment type="caution">
    <text evidence="1">The sequence shown here is derived from an EMBL/GenBank/DDBJ whole genome shotgun (WGS) entry which is preliminary data.</text>
</comment>
<dbReference type="AlphaFoldDB" id="X1AV47"/>
<organism evidence="1">
    <name type="scientific">marine sediment metagenome</name>
    <dbReference type="NCBI Taxonomy" id="412755"/>
    <lineage>
        <taxon>unclassified sequences</taxon>
        <taxon>metagenomes</taxon>
        <taxon>ecological metagenomes</taxon>
    </lineage>
</organism>
<name>X1AV47_9ZZZZ</name>
<proteinExistence type="predicted"/>
<feature type="non-terminal residue" evidence="1">
    <location>
        <position position="1"/>
    </location>
</feature>
<dbReference type="EMBL" id="BART01014659">
    <property type="protein sequence ID" value="GAG76128.1"/>
    <property type="molecule type" value="Genomic_DNA"/>
</dbReference>
<sequence length="97" mass="10885">QTTQTINNTVLGGGYTPNVVGWASMPPTTLPGNYVMQIVRPTVWLNFIEFHLFNIDTVPHRFLAGGYTMAVLLKPRPESDTKKLIRLMEENIRKGGL</sequence>
<protein>
    <submittedName>
        <fullName evidence="1">Uncharacterized protein</fullName>
    </submittedName>
</protein>
<accession>X1AV47</accession>
<reference evidence="1" key="1">
    <citation type="journal article" date="2014" name="Front. Microbiol.">
        <title>High frequency of phylogenetically diverse reductive dehalogenase-homologous genes in deep subseafloor sedimentary metagenomes.</title>
        <authorList>
            <person name="Kawai M."/>
            <person name="Futagami T."/>
            <person name="Toyoda A."/>
            <person name="Takaki Y."/>
            <person name="Nishi S."/>
            <person name="Hori S."/>
            <person name="Arai W."/>
            <person name="Tsubouchi T."/>
            <person name="Morono Y."/>
            <person name="Uchiyama I."/>
            <person name="Ito T."/>
            <person name="Fujiyama A."/>
            <person name="Inagaki F."/>
            <person name="Takami H."/>
        </authorList>
    </citation>
    <scope>NUCLEOTIDE SEQUENCE</scope>
    <source>
        <strain evidence="1">Expedition CK06-06</strain>
    </source>
</reference>
<evidence type="ECO:0000313" key="1">
    <source>
        <dbReference type="EMBL" id="GAG76128.1"/>
    </source>
</evidence>